<comment type="caution">
    <text evidence="2">The sequence shown here is derived from an EMBL/GenBank/DDBJ whole genome shotgun (WGS) entry which is preliminary data.</text>
</comment>
<dbReference type="EMBL" id="BAABJR010000004">
    <property type="protein sequence ID" value="GAA5206417.1"/>
    <property type="molecule type" value="Genomic_DNA"/>
</dbReference>
<keyword evidence="1" id="KW-0812">Transmembrane</keyword>
<accession>A0ABP9T1G8</accession>
<dbReference type="Proteomes" id="UP001499878">
    <property type="component" value="Unassembled WGS sequence"/>
</dbReference>
<protein>
    <submittedName>
        <fullName evidence="2">Uncharacterized protein</fullName>
    </submittedName>
</protein>
<organism evidence="2 3">
    <name type="scientific">Streptomyces thinghirensis</name>
    <dbReference type="NCBI Taxonomy" id="551547"/>
    <lineage>
        <taxon>Bacteria</taxon>
        <taxon>Bacillati</taxon>
        <taxon>Actinomycetota</taxon>
        <taxon>Actinomycetes</taxon>
        <taxon>Kitasatosporales</taxon>
        <taxon>Streptomycetaceae</taxon>
        <taxon>Streptomyces</taxon>
    </lineage>
</organism>
<keyword evidence="1" id="KW-0472">Membrane</keyword>
<dbReference type="RefSeq" id="WP_345628329.1">
    <property type="nucleotide sequence ID" value="NZ_BAABJR010000004.1"/>
</dbReference>
<feature type="transmembrane region" description="Helical" evidence="1">
    <location>
        <begin position="6"/>
        <end position="27"/>
    </location>
</feature>
<keyword evidence="3" id="KW-1185">Reference proteome</keyword>
<gene>
    <name evidence="2" type="ORF">GCM10023323_17820</name>
</gene>
<keyword evidence="1" id="KW-1133">Transmembrane helix</keyword>
<evidence type="ECO:0000313" key="2">
    <source>
        <dbReference type="EMBL" id="GAA5206417.1"/>
    </source>
</evidence>
<evidence type="ECO:0000256" key="1">
    <source>
        <dbReference type="SAM" id="Phobius"/>
    </source>
</evidence>
<reference evidence="3" key="1">
    <citation type="journal article" date="2019" name="Int. J. Syst. Evol. Microbiol.">
        <title>The Global Catalogue of Microorganisms (GCM) 10K type strain sequencing project: providing services to taxonomists for standard genome sequencing and annotation.</title>
        <authorList>
            <consortium name="The Broad Institute Genomics Platform"/>
            <consortium name="The Broad Institute Genome Sequencing Center for Infectious Disease"/>
            <person name="Wu L."/>
            <person name="Ma J."/>
        </authorList>
    </citation>
    <scope>NUCLEOTIDE SEQUENCE [LARGE SCALE GENOMIC DNA]</scope>
    <source>
        <strain evidence="3">JCM 18306</strain>
    </source>
</reference>
<proteinExistence type="predicted"/>
<name>A0ABP9T1G8_9ACTN</name>
<evidence type="ECO:0000313" key="3">
    <source>
        <dbReference type="Proteomes" id="UP001499878"/>
    </source>
</evidence>
<sequence>MSDEALVALFGVLVTLVLTSGSIFYLAQQTKAAVEQAKTAHQQAAVAANETVLGALREIHLLMIERPALRPYFYGGKSCPENDPLCAEVVTVGELLADVMNQGIVTHETNPQSTSAAPWDDYCRTTLASSPVLRELIAVHPKWWPDLVARCPTQP</sequence>